<dbReference type="SMART" id="SM00457">
    <property type="entry name" value="MACPF"/>
    <property type="match status" value="1"/>
</dbReference>
<evidence type="ECO:0000259" key="4">
    <source>
        <dbReference type="PROSITE" id="PS51412"/>
    </source>
</evidence>
<reference evidence="5 6" key="1">
    <citation type="submission" date="2022-05" db="EMBL/GenBank/DDBJ databases">
        <authorList>
            <consortium name="Genoscope - CEA"/>
            <person name="William W."/>
        </authorList>
    </citation>
    <scope>NUCLEOTIDE SEQUENCE [LARGE SCALE GENOMIC DNA]</scope>
</reference>
<proteinExistence type="predicted"/>
<keyword evidence="2" id="KW-0812">Transmembrane</keyword>
<dbReference type="InterPro" id="IPR039707">
    <property type="entry name" value="MPEG1"/>
</dbReference>
<dbReference type="PANTHER" id="PTHR31463">
    <property type="entry name" value="MACROPHAGE-EXPRESSED GENE 1 PROTEIN"/>
    <property type="match status" value="1"/>
</dbReference>
<feature type="compositionally biased region" description="Basic and acidic residues" evidence="1">
    <location>
        <begin position="575"/>
        <end position="587"/>
    </location>
</feature>
<comment type="caution">
    <text evidence="5">The sequence shown here is derived from an EMBL/GenBank/DDBJ whole genome shotgun (WGS) entry which is preliminary data.</text>
</comment>
<dbReference type="CDD" id="cd22579">
    <property type="entry name" value="MPEG1_P2"/>
    <property type="match status" value="1"/>
</dbReference>
<evidence type="ECO:0000256" key="2">
    <source>
        <dbReference type="SAM" id="Phobius"/>
    </source>
</evidence>
<accession>A0ABN8PMI7</accession>
<gene>
    <name evidence="5" type="ORF">PLOB_00046033</name>
</gene>
<keyword evidence="2" id="KW-0472">Membrane</keyword>
<keyword evidence="2" id="KW-1133">Transmembrane helix</keyword>
<dbReference type="InterPro" id="IPR020864">
    <property type="entry name" value="MACPF"/>
</dbReference>
<feature type="region of interest" description="Disordered" evidence="1">
    <location>
        <begin position="568"/>
        <end position="595"/>
    </location>
</feature>
<evidence type="ECO:0000256" key="3">
    <source>
        <dbReference type="SAM" id="SignalP"/>
    </source>
</evidence>
<evidence type="ECO:0000313" key="6">
    <source>
        <dbReference type="Proteomes" id="UP001159405"/>
    </source>
</evidence>
<evidence type="ECO:0000313" key="5">
    <source>
        <dbReference type="EMBL" id="CAH3146973.1"/>
    </source>
</evidence>
<dbReference type="Proteomes" id="UP001159405">
    <property type="component" value="Unassembled WGS sequence"/>
</dbReference>
<sequence length="773" mass="85793">MGAFILTVICAVSLLTVQSVCEDVLEERSAKISRLWPGWNPYPIGDPKNCFYLGDDMNRLEVLPGFGWDNLRNIAMGQVLATNYSQCKTTADRKYLLPDNAFVTPVKRSKVDMFSEVFDHWNSYTSTTANSVNLEASYSVASGSFAADFKYNKEKQVADNAVTARVQIRHLFYVVKTHPESALHPVFKSRLMQIAAELQNNRTKQAWYSAQLLIREYGTHIITSVDAGATLVQETHVNKSDIQDKSLSEHDIKVAATATFFKALNIKAGFGHNESNVKMNKFQSSQTASRVLTYGGPPYRTNFSIKEWEEGLANELVAIDRSGDPLYYAITTATLPGLPEPTVYRLAKIVQRAVRLYYKVNTVGGCTDVSSPRFNFEANVDDGSCQAENTNFTFGGVYQKCYTTRYNSAGNLCEKLQQKNPLTGDFSCPGGYQPVDLLKPRSGEMPVVTKAYHQTHCRKICNSCGFLWLKSCCHTSCQNVFHYSMVHFQAFWCAAIGSVEANSGMLFGGVYSSTEPNPVTGSQSCPHRFYSMPFGGHSHVCVSDDYEQGFQFALQFAGFFSCTSGNPLAVPSSKSRSDEKPQGEKNLRQKPKNRVPSVEVFLEGGKAGKFQGPQSCPRGYSQHLLAVDNECEINYCVKANSLAKLSSRLVVKRPPYNPRPEVNPNATKTLMVVGVNGEVWYKNDSHAEWTLASFAARDDDDSLDPLVSGDQTKPMSQGAAVTLSVCATILAGILAMMVYNGYRRRQRSRQYRERSMTEVLMPGETTPLNPPTN</sequence>
<protein>
    <recommendedName>
        <fullName evidence="4">MACPF domain-containing protein</fullName>
    </recommendedName>
</protein>
<name>A0ABN8PMI7_9CNID</name>
<feature type="chain" id="PRO_5047281436" description="MACPF domain-containing protein" evidence="3">
    <location>
        <begin position="22"/>
        <end position="773"/>
    </location>
</feature>
<feature type="region of interest" description="Disordered" evidence="1">
    <location>
        <begin position="747"/>
        <end position="773"/>
    </location>
</feature>
<organism evidence="5 6">
    <name type="scientific">Porites lobata</name>
    <dbReference type="NCBI Taxonomy" id="104759"/>
    <lineage>
        <taxon>Eukaryota</taxon>
        <taxon>Metazoa</taxon>
        <taxon>Cnidaria</taxon>
        <taxon>Anthozoa</taxon>
        <taxon>Hexacorallia</taxon>
        <taxon>Scleractinia</taxon>
        <taxon>Fungiina</taxon>
        <taxon>Poritidae</taxon>
        <taxon>Porites</taxon>
    </lineage>
</organism>
<keyword evidence="6" id="KW-1185">Reference proteome</keyword>
<dbReference type="PROSITE" id="PS51412">
    <property type="entry name" value="MACPF_2"/>
    <property type="match status" value="1"/>
</dbReference>
<keyword evidence="3" id="KW-0732">Signal</keyword>
<feature type="transmembrane region" description="Helical" evidence="2">
    <location>
        <begin position="720"/>
        <end position="742"/>
    </location>
</feature>
<evidence type="ECO:0000256" key="1">
    <source>
        <dbReference type="SAM" id="MobiDB-lite"/>
    </source>
</evidence>
<dbReference type="PANTHER" id="PTHR31463:SF1">
    <property type="entry name" value="MACROPHAGE-EXPRESSED GENE 1 PROTEIN"/>
    <property type="match status" value="1"/>
</dbReference>
<feature type="signal peptide" evidence="3">
    <location>
        <begin position="1"/>
        <end position="21"/>
    </location>
</feature>
<feature type="domain" description="MACPF" evidence="4">
    <location>
        <begin position="17"/>
        <end position="361"/>
    </location>
</feature>
<dbReference type="Pfam" id="PF01823">
    <property type="entry name" value="MACPF"/>
    <property type="match status" value="1"/>
</dbReference>
<dbReference type="EMBL" id="CALNXK010000080">
    <property type="protein sequence ID" value="CAH3146973.1"/>
    <property type="molecule type" value="Genomic_DNA"/>
</dbReference>